<dbReference type="PANTHER" id="PTHR13555">
    <property type="entry name" value="C2H2 ZINC FINGER CGI-62-RELATED"/>
    <property type="match status" value="1"/>
</dbReference>
<sequence length="469" mass="52346">MSAETWRTAVDARTGQTYYYNRATRETRWTPPEGDNHRRDDLDLDLDHGRDAGAARESAAREPEDAQLERARLAQRAQEAGWDIREAVDPRSGRVYFYDRKTRQVFWSDPRQEELNEVGLSARDEGRPSTASRAASSQAGSRADDERLYADQLSDGEDQGYEDDLDFEDEQPDAKSSPDAGARKQTSWRSKSQQLRMALQNKPPTGSLTSTLSTTASSAAAPLQDDEGLVACPHCERTFNPKSAERHIPVCTSIRAKPKKLLRGTGRGAYASSKAAHLRGNSQSPASERGMESFGGDRSSTFGSGTGNGPTMPSSGRRKSMPTGRRSVAESGVELRECPHCYRQFGKKAYDRHFEYCSSLRERNEKLGIPHVTSKARPPRNTAASRQRFLQNRANEDNHHYVDYGEEAMGDADYMGAYYGDFVGDAYGSDDLIHAAEFEGNENLNPYYYAGPYEFVEERDSLRAQLQNT</sequence>
<evidence type="ECO:0000256" key="4">
    <source>
        <dbReference type="ARBA" id="ARBA00022833"/>
    </source>
</evidence>
<feature type="domain" description="WW" evidence="7">
    <location>
        <begin position="76"/>
        <end position="112"/>
    </location>
</feature>
<evidence type="ECO:0000256" key="6">
    <source>
        <dbReference type="SAM" id="MobiDB-lite"/>
    </source>
</evidence>
<feature type="region of interest" description="Disordered" evidence="6">
    <location>
        <begin position="117"/>
        <end position="220"/>
    </location>
</feature>
<dbReference type="CDD" id="cd00201">
    <property type="entry name" value="WW"/>
    <property type="match status" value="2"/>
</dbReference>
<feature type="region of interest" description="Disordered" evidence="6">
    <location>
        <begin position="269"/>
        <end position="332"/>
    </location>
</feature>
<feature type="domain" description="WW" evidence="7">
    <location>
        <begin position="6"/>
        <end position="34"/>
    </location>
</feature>
<keyword evidence="2" id="KW-0677">Repeat</keyword>
<dbReference type="Gene3D" id="2.20.70.10">
    <property type="match status" value="2"/>
</dbReference>
<organism evidence="9 10">
    <name type="scientific">Hondaea fermentalgiana</name>
    <dbReference type="NCBI Taxonomy" id="2315210"/>
    <lineage>
        <taxon>Eukaryota</taxon>
        <taxon>Sar</taxon>
        <taxon>Stramenopiles</taxon>
        <taxon>Bigyra</taxon>
        <taxon>Labyrinthulomycetes</taxon>
        <taxon>Thraustochytrida</taxon>
        <taxon>Thraustochytriidae</taxon>
        <taxon>Hondaea</taxon>
    </lineage>
</organism>
<evidence type="ECO:0000256" key="5">
    <source>
        <dbReference type="PROSITE-ProRule" id="PRU01371"/>
    </source>
</evidence>
<evidence type="ECO:0000259" key="8">
    <source>
        <dbReference type="PROSITE" id="PS52027"/>
    </source>
</evidence>
<dbReference type="InterPro" id="IPR036020">
    <property type="entry name" value="WW_dom_sf"/>
</dbReference>
<feature type="region of interest" description="Disordered" evidence="6">
    <location>
        <begin position="23"/>
        <end position="73"/>
    </location>
</feature>
<gene>
    <name evidence="9" type="ORF">FCC1311_087942</name>
</gene>
<reference evidence="9 10" key="1">
    <citation type="submission" date="2017-12" db="EMBL/GenBank/DDBJ databases">
        <title>Sequencing, de novo assembly and annotation of complete genome of a new Thraustochytrid species, strain FCC1311.</title>
        <authorList>
            <person name="Sedici K."/>
            <person name="Godart F."/>
            <person name="Aiese Cigliano R."/>
            <person name="Sanseverino W."/>
            <person name="Barakat M."/>
            <person name="Ortet P."/>
            <person name="Marechal E."/>
            <person name="Cagnac O."/>
            <person name="Amato A."/>
        </authorList>
    </citation>
    <scope>NUCLEOTIDE SEQUENCE [LARGE SCALE GENOMIC DNA]</scope>
</reference>
<name>A0A2R5GQH9_9STRA</name>
<evidence type="ECO:0000256" key="2">
    <source>
        <dbReference type="ARBA" id="ARBA00022737"/>
    </source>
</evidence>
<accession>A0A2R5GQH9</accession>
<evidence type="ECO:0000259" key="7">
    <source>
        <dbReference type="PROSITE" id="PS50020"/>
    </source>
</evidence>
<dbReference type="OrthoDB" id="10066537at2759"/>
<dbReference type="Gene3D" id="3.30.160.60">
    <property type="entry name" value="Classic Zinc Finger"/>
    <property type="match status" value="1"/>
</dbReference>
<evidence type="ECO:0000313" key="9">
    <source>
        <dbReference type="EMBL" id="GBG32569.1"/>
    </source>
</evidence>
<dbReference type="PROSITE" id="PS01159">
    <property type="entry name" value="WW_DOMAIN_1"/>
    <property type="match status" value="1"/>
</dbReference>
<dbReference type="GO" id="GO:0008270">
    <property type="term" value="F:zinc ion binding"/>
    <property type="evidence" value="ECO:0007669"/>
    <property type="project" value="UniProtKB-KW"/>
</dbReference>
<keyword evidence="3 5" id="KW-0863">Zinc-finger</keyword>
<dbReference type="AlphaFoldDB" id="A0A2R5GQH9"/>
<feature type="compositionally biased region" description="Low complexity" evidence="6">
    <location>
        <begin position="203"/>
        <end position="220"/>
    </location>
</feature>
<dbReference type="InterPro" id="IPR026319">
    <property type="entry name" value="ZC2HC1A/B-like"/>
</dbReference>
<evidence type="ECO:0000313" key="10">
    <source>
        <dbReference type="Proteomes" id="UP000241890"/>
    </source>
</evidence>
<dbReference type="PROSITE" id="PS52027">
    <property type="entry name" value="ZF_C2HC_C3H"/>
    <property type="match status" value="1"/>
</dbReference>
<proteinExistence type="predicted"/>
<feature type="domain" description="C2HC/C3H-type" evidence="8">
    <location>
        <begin position="228"/>
        <end position="257"/>
    </location>
</feature>
<dbReference type="PANTHER" id="PTHR13555:SF36">
    <property type="entry name" value="ZINC FINGER C2HC DOMAIN-CONTAINING PROTEIN 1B"/>
    <property type="match status" value="1"/>
</dbReference>
<evidence type="ECO:0000256" key="3">
    <source>
        <dbReference type="ARBA" id="ARBA00022771"/>
    </source>
</evidence>
<dbReference type="Pfam" id="PF13913">
    <property type="entry name" value="zf-C2HC_2"/>
    <property type="match status" value="2"/>
</dbReference>
<dbReference type="InterPro" id="IPR001202">
    <property type="entry name" value="WW_dom"/>
</dbReference>
<feature type="compositionally biased region" description="Basic and acidic residues" evidence="6">
    <location>
        <begin position="23"/>
        <end position="72"/>
    </location>
</feature>
<keyword evidence="4" id="KW-0862">Zinc</keyword>
<keyword evidence="1" id="KW-0479">Metal-binding</keyword>
<evidence type="ECO:0000256" key="1">
    <source>
        <dbReference type="ARBA" id="ARBA00022723"/>
    </source>
</evidence>
<keyword evidence="10" id="KW-1185">Reference proteome</keyword>
<comment type="caution">
    <text evidence="9">The sequence shown here is derived from an EMBL/GenBank/DDBJ whole genome shotgun (WGS) entry which is preliminary data.</text>
</comment>
<dbReference type="SMART" id="SM00456">
    <property type="entry name" value="WW"/>
    <property type="match status" value="2"/>
</dbReference>
<dbReference type="Pfam" id="PF00397">
    <property type="entry name" value="WW"/>
    <property type="match status" value="1"/>
</dbReference>
<protein>
    <submittedName>
        <fullName evidence="9">Zinc finger C2HC domain-containing protein 1C</fullName>
    </submittedName>
</protein>
<dbReference type="InParanoid" id="A0A2R5GQH9"/>
<feature type="compositionally biased region" description="Polar residues" evidence="6">
    <location>
        <begin position="184"/>
        <end position="195"/>
    </location>
</feature>
<dbReference type="Proteomes" id="UP000241890">
    <property type="component" value="Unassembled WGS sequence"/>
</dbReference>
<dbReference type="EMBL" id="BEYU01000125">
    <property type="protein sequence ID" value="GBG32569.1"/>
    <property type="molecule type" value="Genomic_DNA"/>
</dbReference>
<feature type="compositionally biased region" description="Acidic residues" evidence="6">
    <location>
        <begin position="154"/>
        <end position="171"/>
    </location>
</feature>
<dbReference type="PROSITE" id="PS50020">
    <property type="entry name" value="WW_DOMAIN_2"/>
    <property type="match status" value="2"/>
</dbReference>
<feature type="compositionally biased region" description="Low complexity" evidence="6">
    <location>
        <begin position="128"/>
        <end position="141"/>
    </location>
</feature>
<feature type="compositionally biased region" description="Polar residues" evidence="6">
    <location>
        <begin position="298"/>
        <end position="314"/>
    </location>
</feature>
<dbReference type="InterPro" id="IPR049899">
    <property type="entry name" value="Znf_C2HC_C3H"/>
</dbReference>
<dbReference type="SUPFAM" id="SSF51045">
    <property type="entry name" value="WW domain"/>
    <property type="match status" value="1"/>
</dbReference>